<accession>E1WYS5</accession>
<feature type="region of interest" description="Disordered" evidence="1">
    <location>
        <begin position="465"/>
        <end position="635"/>
    </location>
</feature>
<feature type="compositionally biased region" description="Basic and acidic residues" evidence="1">
    <location>
        <begin position="535"/>
        <end position="553"/>
    </location>
</feature>
<dbReference type="AlphaFoldDB" id="E1WYS5"/>
<dbReference type="KEGG" id="bmx:BMS_2946"/>
<feature type="signal peptide" evidence="2">
    <location>
        <begin position="1"/>
        <end position="18"/>
    </location>
</feature>
<reference evidence="4" key="1">
    <citation type="journal article" date="2013" name="ISME J.">
        <title>A small predatory core genome in the divergent marine Bacteriovorax marinus SJ and the terrestrial Bdellovibrio bacteriovorus.</title>
        <authorList>
            <person name="Crossman L.C."/>
            <person name="Chen H."/>
            <person name="Cerdeno-Tarraga A.M."/>
            <person name="Brooks K."/>
            <person name="Quail M.A."/>
            <person name="Pineiro S.A."/>
            <person name="Hobley L."/>
            <person name="Sockett R.E."/>
            <person name="Bentley S.D."/>
            <person name="Parkhill J."/>
            <person name="Williams H.N."/>
            <person name="Stine O.C."/>
        </authorList>
    </citation>
    <scope>NUCLEOTIDE SEQUENCE [LARGE SCALE GENOMIC DNA]</scope>
    <source>
        <strain evidence="4">ATCC BAA-682 / DSM 15412 / SJ</strain>
    </source>
</reference>
<dbReference type="RefSeq" id="WP_014245489.1">
    <property type="nucleotide sequence ID" value="NC_016620.1"/>
</dbReference>
<dbReference type="STRING" id="862908.BMS_2946"/>
<evidence type="ECO:0000256" key="2">
    <source>
        <dbReference type="SAM" id="SignalP"/>
    </source>
</evidence>
<dbReference type="HOGENOM" id="CLU_293689_0_0_7"/>
<evidence type="ECO:0000313" key="4">
    <source>
        <dbReference type="Proteomes" id="UP000008963"/>
    </source>
</evidence>
<evidence type="ECO:0000256" key="1">
    <source>
        <dbReference type="SAM" id="MobiDB-lite"/>
    </source>
</evidence>
<sequence length="1034" mass="113941">MKNILLIILTSLTLSVYADGEIDPFVETLDRFEKYCIDQNDELREDVYVSDEFFSCRDTMEYLQLEFKEREELMTSNPDVYRQFQDCVENRDKPKVIPFIAEIQEATDEVTCNESEKKEFEKNCGQAWECNKLRAIKDGAGMLPRVIRNPIQKYVRNTVQEKNYDSECIADGRSNCVKDFVYAFAANLWSSASSVWDLVSKGTKSLFDIGGWFDDEADKLHAKAIQSKKDVEDFWDNPGKWFSNLIDNIKKGVDDWVRTSVFCAKWEGKPQFSKCLQPLENYDCIDCDDKINATCVAIGAISSEVGVAFLTAGVGTAASLTARAGAKTLAVVATKVSSKVKTVAPSFAKSSKATKTTKASEIMAKTAAVVGTGLSKSTEIAKKIYSVSSEQALRIKDKMDSIAKVVTENKVVMVASEVIAKGNIPGRISEKIAEKGVLAGAKAVSKVGSGAVKADADKLVRVAQRARHSERAQQVLSERTHEKSRLSGHNAKATSLVRRGERASGSSQAIGGSSGGNSVGSHASSATSGSSTHGSENRTGRYSTDEKYSDRQRVPSQEGSHHQNSNQHPGQNQHQQAQNNSTQNQRASRDEARRQTEERRREEQRKVAEQKRKEEQRKAQEQHHSETEEKKSEFKVSKGAVAASLATHLAAKGVIMSNEQAEREAERIQALANGQREKFDNSLVSAKNVLGVDSSNPFSNQAMTQAQNVKEMYSDENKDNIVSEIQNSNKDLSRDQAEEIFNNRRAQVDKAYDYMDRATRENSSSYEAKDKVSATEELRNIGRRNQLNALGSELSNLTKQREAIESGAGTTTSSEITPREAAPTAERQIARADNEATSSRRGVEDEALAPVSSSASSSGSLSSAPSSVSSNNSSSDNSSYESSSPVASESNNDSVPSIVNNELIEEAINNSEKLEEKKTEQDEKRRSKDLKDLLSKIGDKPVKIESGVVFGHNLNSIKANSAESKVMLENLAKRVKASEKVDKLYTYAIGADRIELYQFDEEVFHIKISKNGEAEIIESSEGNQLINRSAFIRD</sequence>
<dbReference type="Proteomes" id="UP000008963">
    <property type="component" value="Chromosome"/>
</dbReference>
<feature type="region of interest" description="Disordered" evidence="1">
    <location>
        <begin position="803"/>
        <end position="895"/>
    </location>
</feature>
<dbReference type="OrthoDB" id="5298941at2"/>
<dbReference type="EMBL" id="FQ312005">
    <property type="protein sequence ID" value="CBW27715.1"/>
    <property type="molecule type" value="Genomic_DNA"/>
</dbReference>
<proteinExistence type="predicted"/>
<keyword evidence="2" id="KW-0732">Signal</keyword>
<dbReference type="eggNOG" id="COG1196">
    <property type="taxonomic scope" value="Bacteria"/>
</dbReference>
<name>E1WYS5_HALMS</name>
<dbReference type="PATRIC" id="fig|862908.3.peg.2817"/>
<feature type="compositionally biased region" description="Basic and acidic residues" evidence="1">
    <location>
        <begin position="912"/>
        <end position="929"/>
    </location>
</feature>
<keyword evidence="4" id="KW-1185">Reference proteome</keyword>
<evidence type="ECO:0000313" key="3">
    <source>
        <dbReference type="EMBL" id="CBW27715.1"/>
    </source>
</evidence>
<organism evidence="3 4">
    <name type="scientific">Halobacteriovorax marinus (strain ATCC BAA-682 / DSM 15412 / SJ)</name>
    <name type="common">Bacteriovorax marinus</name>
    <dbReference type="NCBI Taxonomy" id="862908"/>
    <lineage>
        <taxon>Bacteria</taxon>
        <taxon>Pseudomonadati</taxon>
        <taxon>Bdellovibrionota</taxon>
        <taxon>Bacteriovoracia</taxon>
        <taxon>Bacteriovoracales</taxon>
        <taxon>Halobacteriovoraceae</taxon>
        <taxon>Halobacteriovorax</taxon>
    </lineage>
</organism>
<protein>
    <submittedName>
        <fullName evidence="3">Exported protein</fullName>
    </submittedName>
</protein>
<feature type="region of interest" description="Disordered" evidence="1">
    <location>
        <begin position="909"/>
        <end position="929"/>
    </location>
</feature>
<feature type="chain" id="PRO_5003154213" evidence="2">
    <location>
        <begin position="19"/>
        <end position="1034"/>
    </location>
</feature>
<feature type="compositionally biased region" description="Low complexity" evidence="1">
    <location>
        <begin position="562"/>
        <end position="585"/>
    </location>
</feature>
<feature type="compositionally biased region" description="Low complexity" evidence="1">
    <location>
        <begin position="519"/>
        <end position="534"/>
    </location>
</feature>
<gene>
    <name evidence="3" type="ordered locus">BMS_2946</name>
</gene>
<feature type="compositionally biased region" description="Basic and acidic residues" evidence="1">
    <location>
        <begin position="587"/>
        <end position="635"/>
    </location>
</feature>
<feature type="compositionally biased region" description="Low complexity" evidence="1">
    <location>
        <begin position="849"/>
        <end position="894"/>
    </location>
</feature>